<reference evidence="1" key="1">
    <citation type="submission" date="2018-02" db="EMBL/GenBank/DDBJ databases">
        <title>The genomes of Aspergillus section Nigri reveals drivers in fungal speciation.</title>
        <authorList>
            <consortium name="DOE Joint Genome Institute"/>
            <person name="Vesth T.C."/>
            <person name="Nybo J."/>
            <person name="Theobald S."/>
            <person name="Brandl J."/>
            <person name="Frisvad J.C."/>
            <person name="Nielsen K.F."/>
            <person name="Lyhne E.K."/>
            <person name="Kogle M.E."/>
            <person name="Kuo A."/>
            <person name="Riley R."/>
            <person name="Clum A."/>
            <person name="Nolan M."/>
            <person name="Lipzen A."/>
            <person name="Salamov A."/>
            <person name="Henrissat B."/>
            <person name="Wiebenga A."/>
            <person name="De vries R.P."/>
            <person name="Grigoriev I.V."/>
            <person name="Mortensen U.H."/>
            <person name="Andersen M.R."/>
            <person name="Baker S.E."/>
        </authorList>
    </citation>
    <scope>NUCLEOTIDE SEQUENCE</scope>
    <source>
        <strain evidence="1">CBS 121060</strain>
    </source>
</reference>
<evidence type="ECO:0000313" key="2">
    <source>
        <dbReference type="Proteomes" id="UP000249661"/>
    </source>
</evidence>
<gene>
    <name evidence="1" type="ORF">BO66DRAFT_100901</name>
</gene>
<accession>A0ACD1H746</accession>
<dbReference type="Proteomes" id="UP000249661">
    <property type="component" value="Unassembled WGS sequence"/>
</dbReference>
<evidence type="ECO:0000313" key="1">
    <source>
        <dbReference type="EMBL" id="RAH69381.1"/>
    </source>
</evidence>
<name>A0ACD1H746_9EURO</name>
<proteinExistence type="predicted"/>
<organism evidence="1 2">
    <name type="scientific">Aspergillus aculeatinus CBS 121060</name>
    <dbReference type="NCBI Taxonomy" id="1448322"/>
    <lineage>
        <taxon>Eukaryota</taxon>
        <taxon>Fungi</taxon>
        <taxon>Dikarya</taxon>
        <taxon>Ascomycota</taxon>
        <taxon>Pezizomycotina</taxon>
        <taxon>Eurotiomycetes</taxon>
        <taxon>Eurotiomycetidae</taxon>
        <taxon>Eurotiales</taxon>
        <taxon>Aspergillaceae</taxon>
        <taxon>Aspergillus</taxon>
        <taxon>Aspergillus subgen. Circumdati</taxon>
    </lineage>
</organism>
<sequence>MKQTMPMSTGIKPQPLPIILYSQQHHWLIRQGQVYHYQNRRTLVTVCILSTQALLPLSNSATMSRITVMFVYPLLFALTVIGMGIPNRTEPGAELEAYHAYAMWNPHSAAFDTILLDNVMQEYLREQGSIMVLKPEPEAYALGVDLVTNVERLMNDVVLELLALLPGRAEDHFAEIEEVCDLMFGKGLAAILVEEFLEEATMEDLNDLELTVGLLQRAVDGLVPDIRALLPKLEQVVGHVMHFGEEEDTTTPADMLQKIEHYLLEEVFLSPDVVAVLRKVKDYGAKFQKVLPRQFRERFVQLTPPGGWAFELSLNVNSGEDEAELTIDLSIQDILNRWEERKASEKVEL</sequence>
<keyword evidence="2" id="KW-1185">Reference proteome</keyword>
<protein>
    <submittedName>
        <fullName evidence="1">Uncharacterized protein</fullName>
    </submittedName>
</protein>
<dbReference type="EMBL" id="KZ824960">
    <property type="protein sequence ID" value="RAH69381.1"/>
    <property type="molecule type" value="Genomic_DNA"/>
</dbReference>